<evidence type="ECO:0000256" key="6">
    <source>
        <dbReference type="ARBA" id="ARBA00022989"/>
    </source>
</evidence>
<comment type="subcellular location">
    <subcellularLocation>
        <location evidence="1">Membrane</location>
        <topology evidence="1">Multi-pass membrane protein</topology>
    </subcellularLocation>
</comment>
<dbReference type="EMBL" id="GEBQ01009955">
    <property type="protein sequence ID" value="JAT30022.1"/>
    <property type="molecule type" value="Transcribed_RNA"/>
</dbReference>
<feature type="transmembrane region" description="Helical" evidence="9">
    <location>
        <begin position="860"/>
        <end position="883"/>
    </location>
</feature>
<keyword evidence="6 9" id="KW-1133">Transmembrane helix</keyword>
<dbReference type="PROSITE" id="PS50893">
    <property type="entry name" value="ABC_TRANSPORTER_2"/>
    <property type="match status" value="2"/>
</dbReference>
<dbReference type="SUPFAM" id="SSF90123">
    <property type="entry name" value="ABC transporter transmembrane region"/>
    <property type="match status" value="2"/>
</dbReference>
<feature type="transmembrane region" description="Helical" evidence="9">
    <location>
        <begin position="973"/>
        <end position="995"/>
    </location>
</feature>
<organism evidence="11">
    <name type="scientific">Graphocephala atropunctata</name>
    <dbReference type="NCBI Taxonomy" id="36148"/>
    <lineage>
        <taxon>Eukaryota</taxon>
        <taxon>Metazoa</taxon>
        <taxon>Ecdysozoa</taxon>
        <taxon>Arthropoda</taxon>
        <taxon>Hexapoda</taxon>
        <taxon>Insecta</taxon>
        <taxon>Pterygota</taxon>
        <taxon>Neoptera</taxon>
        <taxon>Paraneoptera</taxon>
        <taxon>Hemiptera</taxon>
        <taxon>Auchenorrhyncha</taxon>
        <taxon>Membracoidea</taxon>
        <taxon>Cicadellidae</taxon>
        <taxon>Cicadellinae</taxon>
        <taxon>Cicadellini</taxon>
        <taxon>Graphocephala</taxon>
    </lineage>
</organism>
<dbReference type="InterPro" id="IPR050173">
    <property type="entry name" value="ABC_transporter_C-like"/>
</dbReference>
<dbReference type="Gene3D" id="3.40.50.300">
    <property type="entry name" value="P-loop containing nucleotide triphosphate hydrolases"/>
    <property type="match status" value="2"/>
</dbReference>
<dbReference type="PANTHER" id="PTHR24223:SF456">
    <property type="entry name" value="MULTIDRUG RESISTANCE-ASSOCIATED PROTEIN LETHAL(2)03659"/>
    <property type="match status" value="1"/>
</dbReference>
<evidence type="ECO:0000313" key="11">
    <source>
        <dbReference type="EMBL" id="JAT30022.1"/>
    </source>
</evidence>
<comment type="similarity">
    <text evidence="2">Belongs to the ABC transporter superfamily. ABCC family. Conjugate transporter (TC 3.A.1.208) subfamily.</text>
</comment>
<keyword evidence="3 9" id="KW-0812">Transmembrane</keyword>
<feature type="region of interest" description="Disordered" evidence="8">
    <location>
        <begin position="648"/>
        <end position="668"/>
    </location>
</feature>
<dbReference type="InterPro" id="IPR003593">
    <property type="entry name" value="AAA+_ATPase"/>
</dbReference>
<feature type="transmembrane region" description="Helical" evidence="9">
    <location>
        <begin position="108"/>
        <end position="132"/>
    </location>
</feature>
<dbReference type="InterPro" id="IPR003439">
    <property type="entry name" value="ABC_transporter-like_ATP-bd"/>
</dbReference>
<evidence type="ECO:0000256" key="7">
    <source>
        <dbReference type="ARBA" id="ARBA00023136"/>
    </source>
</evidence>
<keyword evidence="7 9" id="KW-0472">Membrane</keyword>
<name>A0A1B6M281_9HEMI</name>
<feature type="region of interest" description="Disordered" evidence="8">
    <location>
        <begin position="15"/>
        <end position="38"/>
    </location>
</feature>
<dbReference type="Pfam" id="PF00005">
    <property type="entry name" value="ABC_tran"/>
    <property type="match status" value="2"/>
</dbReference>
<feature type="compositionally biased region" description="Basic residues" evidence="8">
    <location>
        <begin position="20"/>
        <end position="35"/>
    </location>
</feature>
<feature type="domain" description="ABC transporter" evidence="10">
    <location>
        <begin position="1078"/>
        <end position="1310"/>
    </location>
</feature>
<dbReference type="PANTHER" id="PTHR24223">
    <property type="entry name" value="ATP-BINDING CASSETTE SUB-FAMILY C"/>
    <property type="match status" value="1"/>
</dbReference>
<dbReference type="InterPro" id="IPR036640">
    <property type="entry name" value="ABC1_TM_sf"/>
</dbReference>
<feature type="transmembrane region" description="Helical" evidence="9">
    <location>
        <begin position="889"/>
        <end position="908"/>
    </location>
</feature>
<accession>A0A1B6M281</accession>
<feature type="transmembrane region" description="Helical" evidence="9">
    <location>
        <begin position="227"/>
        <end position="245"/>
    </location>
</feature>
<evidence type="ECO:0000256" key="5">
    <source>
        <dbReference type="ARBA" id="ARBA00022840"/>
    </source>
</evidence>
<evidence type="ECO:0000256" key="4">
    <source>
        <dbReference type="ARBA" id="ARBA00022741"/>
    </source>
</evidence>
<gene>
    <name evidence="11" type="ORF">g.18247</name>
</gene>
<dbReference type="SUPFAM" id="SSF52540">
    <property type="entry name" value="P-loop containing nucleoside triphosphate hydrolases"/>
    <property type="match status" value="2"/>
</dbReference>
<dbReference type="Gene3D" id="1.20.1560.10">
    <property type="entry name" value="ABC transporter type 1, transmembrane domain"/>
    <property type="match status" value="2"/>
</dbReference>
<keyword evidence="4" id="KW-0547">Nucleotide-binding</keyword>
<feature type="compositionally biased region" description="Acidic residues" evidence="8">
    <location>
        <begin position="650"/>
        <end position="665"/>
    </location>
</feature>
<dbReference type="GO" id="GO:0016887">
    <property type="term" value="F:ATP hydrolysis activity"/>
    <property type="evidence" value="ECO:0007669"/>
    <property type="project" value="InterPro"/>
</dbReference>
<evidence type="ECO:0000256" key="2">
    <source>
        <dbReference type="ARBA" id="ARBA00009726"/>
    </source>
</evidence>
<reference evidence="11" key="1">
    <citation type="submission" date="2015-11" db="EMBL/GenBank/DDBJ databases">
        <title>De novo transcriptome assembly of four potential Pierce s Disease insect vectors from Arizona vineyards.</title>
        <authorList>
            <person name="Tassone E.E."/>
        </authorList>
    </citation>
    <scope>NUCLEOTIDE SEQUENCE</scope>
</reference>
<feature type="transmembrane region" description="Helical" evidence="9">
    <location>
        <begin position="251"/>
        <end position="268"/>
    </location>
</feature>
<feature type="domain" description="ABC transporter" evidence="10">
    <location>
        <begin position="425"/>
        <end position="649"/>
    </location>
</feature>
<dbReference type="InterPro" id="IPR027417">
    <property type="entry name" value="P-loop_NTPase"/>
</dbReference>
<feature type="transmembrane region" description="Helical" evidence="9">
    <location>
        <begin position="1001"/>
        <end position="1021"/>
    </location>
</feature>
<evidence type="ECO:0000256" key="9">
    <source>
        <dbReference type="SAM" id="Phobius"/>
    </source>
</evidence>
<dbReference type="GO" id="GO:0005524">
    <property type="term" value="F:ATP binding"/>
    <property type="evidence" value="ECO:0007669"/>
    <property type="project" value="UniProtKB-KW"/>
</dbReference>
<evidence type="ECO:0000259" key="10">
    <source>
        <dbReference type="PROSITE" id="PS50893"/>
    </source>
</evidence>
<dbReference type="SMART" id="SM00382">
    <property type="entry name" value="AAA"/>
    <property type="match status" value="2"/>
</dbReference>
<evidence type="ECO:0000256" key="3">
    <source>
        <dbReference type="ARBA" id="ARBA00022692"/>
    </source>
</evidence>
<keyword evidence="5" id="KW-0067">ATP-binding</keyword>
<proteinExistence type="inferred from homology"/>
<protein>
    <recommendedName>
        <fullName evidence="10">ABC transporter domain-containing protein</fullName>
    </recommendedName>
</protein>
<sequence>MYRQPNGRMREHLRAAINKKSQHSQKQKKREKRNKNPRDGTNLFSIFCYWWVVGLFRKGKKKELQPEDIYDVLDGLESDQLGERLERGWTNELLFAMDTSREPRVTKAIWFAFGASFVILTASLLVVEALYICQGVVLYWYVLSSVSQEYLLSLSVSSALSIMLHHGWNAIAMTVGTQLRISCHSLLCKKLLKLDANYNRVKDINEKMGQVTEGLVLAELAMVKAPYILIGPFYALFVLTVLWVYFDRTAVVGVVTLLAVLIPLLVMSRELAARILSQCLPAKRERLFLLEEAATGMFQIKQRSLTEVVQNKISSIRRKEGTAMGYNAVLHTMVASIQAHGPNIMILLSVTVYTLAQQTFSEEDAFLILCLVQTLANPLCINLPMGFSLLTKLTTTIQVLQELLVMVDCPEVGKYDSELQADLRISLAGVSAECFSNGPINLSKISFDVKEGQILSVVGPWRAGKTPLLYLLQGEIDACSGTVGIRGRTVFCPHTPWLLPAATVRDNIICGKHTNEQRLKLVLEVCALVRDVQELPKGEMTIIGTDDGVALSLQQISKINLARTLYHECDIYLLDDPFRWLGRQVSDRIFTRCILRLLKDKTVVLVTDKHRHIVKSDQIIALKNGKVEGYGKFEELVSTIASLEQSSDLTSDDLDTDNEDSDMDEPSNISTNNKLNIVECSYKYCRRYSYYPQPQSPVMKTASTMRAKTPGAAQDPQQDVVLRPSLSVVLRVVAGACSKVGLTLTVAGLLLAQGLLTTWDYCFIVGLSSNSSSMWDHWLRIPLNEEDTPLPALWYLSTGAVLTGVAVNYNVSLMLNRVANCIHDCLVKSFLHSPITLLDQQILNKIFSCLSQDIRVLDEFLVPAFLNMSQHCLLLIGCLGLVVMAYRWFIIPTLLLVGFTFYLFSLCLPTTKALEIIETKLWRPVEAYFQLSEDEIVTLRSLKASEFYRRQFAEHQDRHSSALFLLQSVTEALSLWLSLACVAFTTCITLVFYFMEEPRPVVALGTYSCLMVTNLLPFLVADSTLASRLMETIRHMVQACQLPEETSDSSQVGTINPVFSGDVDFPVVSEGWPYSGEIQSVNLTLTNKPGTHTILENLNFIIKPRETVGIVGSGKSSLLAALLRLEEPAGGGCVLVDKVDTRDVSVKLLRSKISVIPRHPIFFAGVLRTNLDPHDQITDTALWEAIEKVGLLEAVSSLPFGLLTESRHWDKTFSAAQRQLLHLALAIIAANRILIIDLTSRNTLPESDKSLLNLVEKLLPSTTVIVMSERLRLVMGTDRVLVLDSGKMAEYGHPYLLLQNRHGHLNKMIQDAGPLELHNELFDIAKQAYMSEHQAVIIREESVESVNTAVHI</sequence>
<dbReference type="GO" id="GO:0042626">
    <property type="term" value="F:ATPase-coupled transmembrane transporter activity"/>
    <property type="evidence" value="ECO:0007669"/>
    <property type="project" value="TreeGrafter"/>
</dbReference>
<evidence type="ECO:0000256" key="8">
    <source>
        <dbReference type="SAM" id="MobiDB-lite"/>
    </source>
</evidence>
<dbReference type="GO" id="GO:0016020">
    <property type="term" value="C:membrane"/>
    <property type="evidence" value="ECO:0007669"/>
    <property type="project" value="UniProtKB-SubCell"/>
</dbReference>
<evidence type="ECO:0000256" key="1">
    <source>
        <dbReference type="ARBA" id="ARBA00004141"/>
    </source>
</evidence>